<evidence type="ECO:0000313" key="2">
    <source>
        <dbReference type="EMBL" id="GBL94586.1"/>
    </source>
</evidence>
<feature type="domain" description="CCHC-type" evidence="1">
    <location>
        <begin position="199"/>
        <end position="215"/>
    </location>
</feature>
<dbReference type="InterPro" id="IPR001878">
    <property type="entry name" value="Znf_CCHC"/>
</dbReference>
<dbReference type="Gene3D" id="4.10.60.10">
    <property type="entry name" value="Zinc finger, CCHC-type"/>
    <property type="match status" value="1"/>
</dbReference>
<proteinExistence type="predicted"/>
<keyword evidence="3" id="KW-1185">Reference proteome</keyword>
<organism evidence="2 3">
    <name type="scientific">Araneus ventricosus</name>
    <name type="common">Orbweaver spider</name>
    <name type="synonym">Epeira ventricosa</name>
    <dbReference type="NCBI Taxonomy" id="182803"/>
    <lineage>
        <taxon>Eukaryota</taxon>
        <taxon>Metazoa</taxon>
        <taxon>Ecdysozoa</taxon>
        <taxon>Arthropoda</taxon>
        <taxon>Chelicerata</taxon>
        <taxon>Arachnida</taxon>
        <taxon>Araneae</taxon>
        <taxon>Araneomorphae</taxon>
        <taxon>Entelegynae</taxon>
        <taxon>Araneoidea</taxon>
        <taxon>Araneidae</taxon>
        <taxon>Araneus</taxon>
    </lineage>
</organism>
<protein>
    <recommendedName>
        <fullName evidence="1">CCHC-type domain-containing protein</fullName>
    </recommendedName>
</protein>
<reference evidence="2 3" key="1">
    <citation type="journal article" date="2019" name="Sci. Rep.">
        <title>Orb-weaving spider Araneus ventricosus genome elucidates the spidroin gene catalogue.</title>
        <authorList>
            <person name="Kono N."/>
            <person name="Nakamura H."/>
            <person name="Ohtoshi R."/>
            <person name="Moran D.A.P."/>
            <person name="Shinohara A."/>
            <person name="Yoshida Y."/>
            <person name="Fujiwara M."/>
            <person name="Mori M."/>
            <person name="Tomita M."/>
            <person name="Arakawa K."/>
        </authorList>
    </citation>
    <scope>NUCLEOTIDE SEQUENCE [LARGE SCALE GENOMIC DNA]</scope>
</reference>
<dbReference type="GO" id="GO:0003676">
    <property type="term" value="F:nucleic acid binding"/>
    <property type="evidence" value="ECO:0007669"/>
    <property type="project" value="InterPro"/>
</dbReference>
<dbReference type="EMBL" id="BGPR01000103">
    <property type="protein sequence ID" value="GBL94586.1"/>
    <property type="molecule type" value="Genomic_DNA"/>
</dbReference>
<evidence type="ECO:0000313" key="3">
    <source>
        <dbReference type="Proteomes" id="UP000499080"/>
    </source>
</evidence>
<comment type="caution">
    <text evidence="2">The sequence shown here is derived from an EMBL/GenBank/DDBJ whole genome shotgun (WGS) entry which is preliminary data.</text>
</comment>
<dbReference type="GO" id="GO:0008270">
    <property type="term" value="F:zinc ion binding"/>
    <property type="evidence" value="ECO:0007669"/>
    <property type="project" value="InterPro"/>
</dbReference>
<dbReference type="Proteomes" id="UP000499080">
    <property type="component" value="Unassembled WGS sequence"/>
</dbReference>
<dbReference type="InterPro" id="IPR036875">
    <property type="entry name" value="Znf_CCHC_sf"/>
</dbReference>
<dbReference type="AlphaFoldDB" id="A0A4Y2BTE5"/>
<name>A0A4Y2BTE5_ARAVE</name>
<dbReference type="SMART" id="SM00343">
    <property type="entry name" value="ZnF_C2HC"/>
    <property type="match status" value="2"/>
</dbReference>
<dbReference type="SUPFAM" id="SSF57756">
    <property type="entry name" value="Retrovirus zinc finger-like domains"/>
    <property type="match status" value="1"/>
</dbReference>
<dbReference type="OrthoDB" id="6435956at2759"/>
<sequence>MGSRNLGPGGDVRLPTSPLEHHLNSAKFYIIKKTEGNLKTVSPILIHKTLLGIVGEVQSIKKTKLGEILIELKSLTQANSLQTLKSIGEHVVTVFPHKSLNQSRLVISESEFQSDTEEEILECLKNQNVTSVKRICIKRDNKIIPTKHLILTFNVPVVPKSVLIAYINCPVKPYIPNPLRCFKCQKFGHSMTVCRGKETCGRCSEMGHNSKSCTSTPKCSNCKAEHPSYSRKCPRWVEEKEIQTIKVTQNISFAEARKIVTSRTPTVGVSYSSMASICPHCKNRTTAQVEAPPDNNLIPLPKKSPVKQCLAQLGQPWPLCHKKDSLTHSS</sequence>
<accession>A0A4Y2BTE5</accession>
<evidence type="ECO:0000259" key="1">
    <source>
        <dbReference type="SMART" id="SM00343"/>
    </source>
</evidence>
<gene>
    <name evidence="2" type="ORF">AVEN_235664_1</name>
</gene>
<feature type="domain" description="CCHC-type" evidence="1">
    <location>
        <begin position="180"/>
        <end position="196"/>
    </location>
</feature>